<dbReference type="EMBL" id="JAKOGI010000326">
    <property type="protein sequence ID" value="KAJ8436842.1"/>
    <property type="molecule type" value="Genomic_DNA"/>
</dbReference>
<proteinExistence type="inferred from homology"/>
<feature type="transmembrane region" description="Helical" evidence="6">
    <location>
        <begin position="461"/>
        <end position="483"/>
    </location>
</feature>
<dbReference type="GO" id="GO:0016020">
    <property type="term" value="C:membrane"/>
    <property type="evidence" value="ECO:0007669"/>
    <property type="project" value="UniProtKB-SubCell"/>
</dbReference>
<dbReference type="OrthoDB" id="8904098at2759"/>
<evidence type="ECO:0000313" key="7">
    <source>
        <dbReference type="EMBL" id="KAJ8436842.1"/>
    </source>
</evidence>
<comment type="similarity">
    <text evidence="2">Belongs to the major facilitator superfamily. Proton-dependent oligopeptide transporter (POT/PTR) (TC 2.A.17) family.</text>
</comment>
<dbReference type="GO" id="GO:0022857">
    <property type="term" value="F:transmembrane transporter activity"/>
    <property type="evidence" value="ECO:0007669"/>
    <property type="project" value="InterPro"/>
</dbReference>
<accession>A0A9Q1QC95</accession>
<name>A0A9Q1QC95_9CARY</name>
<dbReference type="GO" id="GO:0006857">
    <property type="term" value="P:oligopeptide transport"/>
    <property type="evidence" value="ECO:0007669"/>
    <property type="project" value="InterPro"/>
</dbReference>
<feature type="transmembrane region" description="Helical" evidence="6">
    <location>
        <begin position="489"/>
        <end position="506"/>
    </location>
</feature>
<feature type="transmembrane region" description="Helical" evidence="6">
    <location>
        <begin position="93"/>
        <end position="112"/>
    </location>
</feature>
<feature type="transmembrane region" description="Helical" evidence="6">
    <location>
        <begin position="234"/>
        <end position="254"/>
    </location>
</feature>
<evidence type="ECO:0000256" key="4">
    <source>
        <dbReference type="ARBA" id="ARBA00022989"/>
    </source>
</evidence>
<feature type="transmembrane region" description="Helical" evidence="6">
    <location>
        <begin position="611"/>
        <end position="634"/>
    </location>
</feature>
<dbReference type="InterPro" id="IPR000109">
    <property type="entry name" value="POT_fam"/>
</dbReference>
<dbReference type="InterPro" id="IPR036259">
    <property type="entry name" value="MFS_trans_sf"/>
</dbReference>
<feature type="transmembrane region" description="Helical" evidence="6">
    <location>
        <begin position="350"/>
        <end position="370"/>
    </location>
</feature>
<comment type="caution">
    <text evidence="7">The sequence shown here is derived from an EMBL/GenBank/DDBJ whole genome shotgun (WGS) entry which is preliminary data.</text>
</comment>
<evidence type="ECO:0000256" key="2">
    <source>
        <dbReference type="ARBA" id="ARBA00005982"/>
    </source>
</evidence>
<evidence type="ECO:0000256" key="1">
    <source>
        <dbReference type="ARBA" id="ARBA00004141"/>
    </source>
</evidence>
<feature type="transmembrane region" description="Helical" evidence="6">
    <location>
        <begin position="119"/>
        <end position="138"/>
    </location>
</feature>
<comment type="subcellular location">
    <subcellularLocation>
        <location evidence="1">Membrane</location>
        <topology evidence="1">Multi-pass membrane protein</topology>
    </subcellularLocation>
</comment>
<feature type="transmembrane region" description="Helical" evidence="6">
    <location>
        <begin position="209"/>
        <end position="228"/>
    </location>
</feature>
<keyword evidence="3 6" id="KW-0812">Transmembrane</keyword>
<feature type="transmembrane region" description="Helical" evidence="6">
    <location>
        <begin position="567"/>
        <end position="590"/>
    </location>
</feature>
<evidence type="ECO:0000256" key="6">
    <source>
        <dbReference type="SAM" id="Phobius"/>
    </source>
</evidence>
<keyword evidence="8" id="KW-1185">Reference proteome</keyword>
<dbReference type="Pfam" id="PF00854">
    <property type="entry name" value="PTR2"/>
    <property type="match status" value="2"/>
</dbReference>
<organism evidence="7 8">
    <name type="scientific">Carnegiea gigantea</name>
    <dbReference type="NCBI Taxonomy" id="171969"/>
    <lineage>
        <taxon>Eukaryota</taxon>
        <taxon>Viridiplantae</taxon>
        <taxon>Streptophyta</taxon>
        <taxon>Embryophyta</taxon>
        <taxon>Tracheophyta</taxon>
        <taxon>Spermatophyta</taxon>
        <taxon>Magnoliopsida</taxon>
        <taxon>eudicotyledons</taxon>
        <taxon>Gunneridae</taxon>
        <taxon>Pentapetalae</taxon>
        <taxon>Caryophyllales</taxon>
        <taxon>Cactineae</taxon>
        <taxon>Cactaceae</taxon>
        <taxon>Cactoideae</taxon>
        <taxon>Echinocereeae</taxon>
        <taxon>Carnegiea</taxon>
    </lineage>
</organism>
<feature type="transmembrane region" description="Helical" evidence="6">
    <location>
        <begin position="62"/>
        <end position="81"/>
    </location>
</feature>
<dbReference type="InterPro" id="IPR018456">
    <property type="entry name" value="PTR2_symporter_CS"/>
</dbReference>
<evidence type="ECO:0000313" key="8">
    <source>
        <dbReference type="Proteomes" id="UP001153076"/>
    </source>
</evidence>
<dbReference type="SUPFAM" id="SSF103473">
    <property type="entry name" value="MFS general substrate transporter"/>
    <property type="match status" value="1"/>
</dbReference>
<evidence type="ECO:0000256" key="3">
    <source>
        <dbReference type="ARBA" id="ARBA00022692"/>
    </source>
</evidence>
<gene>
    <name evidence="7" type="ORF">Cgig2_026166</name>
</gene>
<dbReference type="Gene3D" id="1.20.1250.20">
    <property type="entry name" value="MFS general substrate transporter like domains"/>
    <property type="match status" value="1"/>
</dbReference>
<keyword evidence="5 6" id="KW-0472">Membrane</keyword>
<dbReference type="PANTHER" id="PTHR11654">
    <property type="entry name" value="OLIGOPEPTIDE TRANSPORTER-RELATED"/>
    <property type="match status" value="1"/>
</dbReference>
<dbReference type="PROSITE" id="PS01022">
    <property type="entry name" value="PTR2_1"/>
    <property type="match status" value="1"/>
</dbReference>
<dbReference type="AlphaFoldDB" id="A0A9Q1QC95"/>
<reference evidence="7" key="1">
    <citation type="submission" date="2022-04" db="EMBL/GenBank/DDBJ databases">
        <title>Carnegiea gigantea Genome sequencing and assembly v2.</title>
        <authorList>
            <person name="Copetti D."/>
            <person name="Sanderson M.J."/>
            <person name="Burquez A."/>
            <person name="Wojciechowski M.F."/>
        </authorList>
    </citation>
    <scope>NUCLEOTIDE SEQUENCE</scope>
    <source>
        <strain evidence="7">SGP5-SGP5p</strain>
        <tissue evidence="7">Aerial part</tissue>
    </source>
</reference>
<protein>
    <submittedName>
        <fullName evidence="7">Uncharacterized protein</fullName>
    </submittedName>
</protein>
<feature type="transmembrane region" description="Helical" evidence="6">
    <location>
        <begin position="526"/>
        <end position="547"/>
    </location>
</feature>
<evidence type="ECO:0000256" key="5">
    <source>
        <dbReference type="ARBA" id="ARBA00023136"/>
    </source>
</evidence>
<feature type="transmembrane region" description="Helical" evidence="6">
    <location>
        <begin position="390"/>
        <end position="410"/>
    </location>
</feature>
<feature type="transmembrane region" description="Helical" evidence="6">
    <location>
        <begin position="158"/>
        <end position="179"/>
    </location>
</feature>
<keyword evidence="4 6" id="KW-1133">Transmembrane helix</keyword>
<dbReference type="Proteomes" id="UP001153076">
    <property type="component" value="Unassembled WGS sequence"/>
</dbReference>
<sequence>MAQEGKMSWVIADAFDYRGSPADRSKTGGWKSNTGASILACLFLIFEYHHDQYLGIEMCERLSTMGIAVNLVTYLIGTMHMPSATSANIVTDFMGTSFLLCLLGGFVADTFLGRFKTIAFSATIQVLGTGMLALSTMLPQLRPPKCDLTKFQTCQKASGFQMGIFYLALYLIALGTGGLKSSVSGFGSDQFDDKDEKERTQMTHFFSRFFFFISLGTLMAVTVLVWMQDEVGRTWSYGICSLSMGIAIVVFLAGMKKYRYKKSKGSPIVHIFQVIVASIRKAKLAMPYDVSLLYEDAPEGSSIPHTGQFGCLDKAAIVTEDDFERSPDGSHVSNPWKLCSVTRVEEVKMMAGLLPVWATTIMFWTTYAQMITFSVEQASTMERSIGSFQIPAGSLTVFFVAAILITLGVYDRVVMPLWKSWKGKPGTTIRSRSNVFGHGNWGGPRNGHHTMCYAFVKTRNFLDPALITLLTHFLPYIIFYTGFTNLQRIAIGLVLSTMGMVAAAIAERKRLSVAQIVGRDTRTLPISVYLLIPQFFLVGAGEAFIYTGQLDFFITQSPKSMKTMSTGLFLTTLSLGFFVSSFLVSVIDNVTGSSRSPGWLADNINYGRLDYFYGLLAMLSFINFGVFMICAIWYKPQMSRSNSKGSNANGSLEDRC</sequence>